<reference evidence="1 2" key="1">
    <citation type="submission" date="2019-08" db="EMBL/GenBank/DDBJ databases">
        <title>Complete genomes of the Campylobacter fetus subsp. venerealis, Campylobacter lari subsp. concheus, Campylobacter sputorum bv. sputorum and Campylobacter volucris type strains.</title>
        <authorList>
            <person name="Miller W.G."/>
            <person name="Yee E."/>
        </authorList>
    </citation>
    <scope>NUCLEOTIDE SEQUENCE [LARGE SCALE GENOMIC DNA]</scope>
    <source>
        <strain evidence="1 2">NCTC 10354</strain>
    </source>
</reference>
<gene>
    <name evidence="1" type="ORF">CFVT_0498</name>
</gene>
<evidence type="ECO:0000313" key="1">
    <source>
        <dbReference type="EMBL" id="QEL44478.1"/>
    </source>
</evidence>
<organism evidence="1 2">
    <name type="scientific">Campylobacter fetus subsp. venerealis NCTC 10354</name>
    <dbReference type="NCBI Taxonomy" id="983328"/>
    <lineage>
        <taxon>Bacteria</taxon>
        <taxon>Pseudomonadati</taxon>
        <taxon>Campylobacterota</taxon>
        <taxon>Epsilonproteobacteria</taxon>
        <taxon>Campylobacterales</taxon>
        <taxon>Campylobacteraceae</taxon>
        <taxon>Campylobacter</taxon>
        <taxon>Campylobacter fetus subsp. venerealis bv. venerealis</taxon>
    </lineage>
</organism>
<evidence type="ECO:0000313" key="2">
    <source>
        <dbReference type="Proteomes" id="UP000322035"/>
    </source>
</evidence>
<protein>
    <submittedName>
        <fullName evidence="1">Uncharacterized protein</fullName>
    </submittedName>
</protein>
<sequence>MLSAGEYKELGFLMCVFGLINTQKDEANNEDIKVLEAFGEDISKLINRYEIADQQKAKTKAKKFLNAIVNRADKKRCDNRT</sequence>
<dbReference type="AlphaFoldDB" id="A0AAE6MAA8"/>
<proteinExistence type="predicted"/>
<dbReference type="Proteomes" id="UP000322035">
    <property type="component" value="Chromosome"/>
</dbReference>
<dbReference type="EMBL" id="CP043435">
    <property type="protein sequence ID" value="QEL44478.1"/>
    <property type="molecule type" value="Genomic_DNA"/>
</dbReference>
<dbReference type="RefSeq" id="WP_002848749.1">
    <property type="nucleotide sequence ID" value="NZ_CP043435.1"/>
</dbReference>
<accession>A0AAE6MAA8</accession>
<name>A0AAE6MAA8_CAMFE</name>